<dbReference type="InterPro" id="IPR027417">
    <property type="entry name" value="P-loop_NTPase"/>
</dbReference>
<keyword evidence="6" id="KW-1185">Reference proteome</keyword>
<dbReference type="SMART" id="SM00862">
    <property type="entry name" value="Trans_reg_C"/>
    <property type="match status" value="1"/>
</dbReference>
<dbReference type="Pfam" id="PF03704">
    <property type="entry name" value="BTAD"/>
    <property type="match status" value="1"/>
</dbReference>
<dbReference type="PANTHER" id="PTHR47691:SF3">
    <property type="entry name" value="HTH-TYPE TRANSCRIPTIONAL REGULATOR RV0890C-RELATED"/>
    <property type="match status" value="1"/>
</dbReference>
<dbReference type="Proteomes" id="UP000460435">
    <property type="component" value="Unassembled WGS sequence"/>
</dbReference>
<organism evidence="5 6">
    <name type="scientific">Phytoactinopolyspora mesophila</name>
    <dbReference type="NCBI Taxonomy" id="2650750"/>
    <lineage>
        <taxon>Bacteria</taxon>
        <taxon>Bacillati</taxon>
        <taxon>Actinomycetota</taxon>
        <taxon>Actinomycetes</taxon>
        <taxon>Jiangellales</taxon>
        <taxon>Jiangellaceae</taxon>
        <taxon>Phytoactinopolyspora</taxon>
    </lineage>
</organism>
<evidence type="ECO:0000256" key="2">
    <source>
        <dbReference type="ARBA" id="ARBA00023125"/>
    </source>
</evidence>
<dbReference type="InterPro" id="IPR036388">
    <property type="entry name" value="WH-like_DNA-bd_sf"/>
</dbReference>
<dbReference type="InterPro" id="IPR016032">
    <property type="entry name" value="Sig_transdc_resp-reg_C-effctor"/>
</dbReference>
<sequence length="1082" mass="116059">MQIWLLGPLEVRAADGAELPVLGTRLRALVITLALEPGRIVSMETLVDAIWGDEPPAGAVNALQALVSRLRRALPGIAIEAHSVGYRLAVEPDAVDVTSFERLVRAGRSALPDDPATAARLFREALGLWRGPALQDVAGTEYFRAQVAHLSELRLTALEARAEAELRLGLGAGLTSELTALVAEYPLRERLVAMLMRALCVAGRSAEALAVYERAREALATELGADPSPELSALHTAVLRGEVGGTVTPVPEDSAVAATGTKGVERGPDEKGADPPARTNLRAGLTSFVGRDGDVLEVRKLVEDYRLTTLTGPGGSGKTRISIEVGRSLLDQVPDGVWIVELASITDGADVPQAVLTAMGLREQALIGWTQTDNPKERLAAALSTRGSLLILDNCEHLIGEVTDLTEQLLGECPQLRILATSREPLGIIGEAIWPVEPLALPPDGADFAEATSYDAVRLLTDRARAARPGFTVDERTGPALVRLCRALDGMPLAIELAAARLRTMTAEQLAARLDDRFRLLTGGGRRAMPRQQTLRGVVDWSWELLDQRERALLRRLSVFSGGATAESAEGVCADSLVPAAQVFDLLSALADKSLLVYEEEEPPRFRMLETIKAYGMQRLEEAGERERYRQAHAGYFAELVETADPHLRRADQLRWLARLRSEHDNITAALRGAISAGDAQTAVRLAAGSAWYWWLTGNRATSSELTVGALATPGPVDDESLVTAYAAAALNAMAGLGDQHQATEWLERIGQLTRQHGAHHPLVRFVQLMSLRGDDQASDTDAEGTPELRADDDPWVQAMVQLSVEKMVLAGHRHAEAEAAVSSALGALRELGERWGISFALTALADLIVRRDLAAAHGCYEEAIAVLTEVGVVEDIPYLRSKLAQLRWLLGDPAGCAAAMADAERDAQNVGSPDSRAMVAYYKAELARWSGDASEARIHLARYQEIARHLSVASAIQAMVFSTRGYVDTMDNHLDGARAHHAEALASAMDSGDVYVVGQILVGVADLALHQERPREAARLLAASDAIRGMPDVSLPDVARVEGAARAALGDDEFADASRRGRNATVATAPEVAAATLNTGR</sequence>
<dbReference type="InterPro" id="IPR005158">
    <property type="entry name" value="BTAD"/>
</dbReference>
<dbReference type="GO" id="GO:0016887">
    <property type="term" value="F:ATP hydrolysis activity"/>
    <property type="evidence" value="ECO:0007669"/>
    <property type="project" value="InterPro"/>
</dbReference>
<dbReference type="GO" id="GO:0006355">
    <property type="term" value="P:regulation of DNA-templated transcription"/>
    <property type="evidence" value="ECO:0007669"/>
    <property type="project" value="InterPro"/>
</dbReference>
<dbReference type="SUPFAM" id="SSF46894">
    <property type="entry name" value="C-terminal effector domain of the bipartite response regulators"/>
    <property type="match status" value="1"/>
</dbReference>
<feature type="domain" description="OmpR/PhoB-type" evidence="4">
    <location>
        <begin position="1"/>
        <end position="90"/>
    </location>
</feature>
<evidence type="ECO:0000256" key="3">
    <source>
        <dbReference type="PROSITE-ProRule" id="PRU01091"/>
    </source>
</evidence>
<dbReference type="InterPro" id="IPR001867">
    <property type="entry name" value="OmpR/PhoB-type_DNA-bd"/>
</dbReference>
<dbReference type="Pfam" id="PF25872">
    <property type="entry name" value="HTH_77"/>
    <property type="match status" value="1"/>
</dbReference>
<gene>
    <name evidence="5" type="ORF">F7O44_24600</name>
</gene>
<dbReference type="InterPro" id="IPR011990">
    <property type="entry name" value="TPR-like_helical_dom_sf"/>
</dbReference>
<dbReference type="GO" id="GO:0000160">
    <property type="term" value="P:phosphorelay signal transduction system"/>
    <property type="evidence" value="ECO:0007669"/>
    <property type="project" value="InterPro"/>
</dbReference>
<dbReference type="Gene3D" id="3.40.50.300">
    <property type="entry name" value="P-loop containing nucleotide triphosphate hydrolases"/>
    <property type="match status" value="1"/>
</dbReference>
<dbReference type="Gene3D" id="1.25.40.10">
    <property type="entry name" value="Tetratricopeptide repeat domain"/>
    <property type="match status" value="2"/>
</dbReference>
<dbReference type="PANTHER" id="PTHR47691">
    <property type="entry name" value="REGULATOR-RELATED"/>
    <property type="match status" value="1"/>
</dbReference>
<name>A0A7K3MCY1_9ACTN</name>
<dbReference type="Gene3D" id="1.10.10.10">
    <property type="entry name" value="Winged helix-like DNA-binding domain superfamily/Winged helix DNA-binding domain"/>
    <property type="match status" value="1"/>
</dbReference>
<dbReference type="GO" id="GO:0003677">
    <property type="term" value="F:DNA binding"/>
    <property type="evidence" value="ECO:0007669"/>
    <property type="project" value="UniProtKB-UniRule"/>
</dbReference>
<evidence type="ECO:0000256" key="1">
    <source>
        <dbReference type="ARBA" id="ARBA00005820"/>
    </source>
</evidence>
<dbReference type="CDD" id="cd15831">
    <property type="entry name" value="BTAD"/>
    <property type="match status" value="1"/>
</dbReference>
<evidence type="ECO:0000313" key="5">
    <source>
        <dbReference type="EMBL" id="NDL60258.1"/>
    </source>
</evidence>
<dbReference type="Pfam" id="PF00486">
    <property type="entry name" value="Trans_reg_C"/>
    <property type="match status" value="1"/>
</dbReference>
<accession>A0A7K3MCY1</accession>
<dbReference type="RefSeq" id="WP_162452978.1">
    <property type="nucleotide sequence ID" value="NZ_WLZY01000011.1"/>
</dbReference>
<dbReference type="EMBL" id="WLZY01000011">
    <property type="protein sequence ID" value="NDL60258.1"/>
    <property type="molecule type" value="Genomic_DNA"/>
</dbReference>
<dbReference type="PROSITE" id="PS51755">
    <property type="entry name" value="OMPR_PHOB"/>
    <property type="match status" value="1"/>
</dbReference>
<feature type="DNA-binding region" description="OmpR/PhoB-type" evidence="3">
    <location>
        <begin position="1"/>
        <end position="90"/>
    </location>
</feature>
<dbReference type="SUPFAM" id="SSF48452">
    <property type="entry name" value="TPR-like"/>
    <property type="match status" value="2"/>
</dbReference>
<dbReference type="AlphaFoldDB" id="A0A7K3MCY1"/>
<dbReference type="InterPro" id="IPR049945">
    <property type="entry name" value="AAA_22"/>
</dbReference>
<evidence type="ECO:0000259" key="4">
    <source>
        <dbReference type="PROSITE" id="PS51755"/>
    </source>
</evidence>
<reference evidence="5 6" key="1">
    <citation type="submission" date="2019-11" db="EMBL/GenBank/DDBJ databases">
        <authorList>
            <person name="Li X.-J."/>
            <person name="Feng X.-M."/>
        </authorList>
    </citation>
    <scope>NUCLEOTIDE SEQUENCE [LARGE SCALE GENOMIC DNA]</scope>
    <source>
        <strain evidence="5 6">XMNu-373</strain>
    </source>
</reference>
<keyword evidence="2 3" id="KW-0238">DNA-binding</keyword>
<dbReference type="SMART" id="SM01043">
    <property type="entry name" value="BTAD"/>
    <property type="match status" value="1"/>
</dbReference>
<dbReference type="Pfam" id="PF13401">
    <property type="entry name" value="AAA_22"/>
    <property type="match status" value="1"/>
</dbReference>
<proteinExistence type="inferred from homology"/>
<comment type="similarity">
    <text evidence="1">Belongs to the AfsR/DnrI/RedD regulatory family.</text>
</comment>
<evidence type="ECO:0000313" key="6">
    <source>
        <dbReference type="Proteomes" id="UP000460435"/>
    </source>
</evidence>
<dbReference type="InterPro" id="IPR058852">
    <property type="entry name" value="HTH_77"/>
</dbReference>
<dbReference type="SUPFAM" id="SSF52540">
    <property type="entry name" value="P-loop containing nucleoside triphosphate hydrolases"/>
    <property type="match status" value="1"/>
</dbReference>
<protein>
    <submittedName>
        <fullName evidence="5">AfsR/SARP family transcriptional regulator</fullName>
    </submittedName>
</protein>
<comment type="caution">
    <text evidence="5">The sequence shown here is derived from an EMBL/GenBank/DDBJ whole genome shotgun (WGS) entry which is preliminary data.</text>
</comment>